<dbReference type="AlphaFoldDB" id="A0A7C8I020"/>
<keyword evidence="2" id="KW-1185">Reference proteome</keyword>
<gene>
    <name evidence="1" type="ORF">BDV95DRAFT_583111</name>
</gene>
<reference evidence="1 2" key="1">
    <citation type="submission" date="2020-01" db="EMBL/GenBank/DDBJ databases">
        <authorList>
            <consortium name="DOE Joint Genome Institute"/>
            <person name="Haridas S."/>
            <person name="Albert R."/>
            <person name="Binder M."/>
            <person name="Bloem J."/>
            <person name="Labutti K."/>
            <person name="Salamov A."/>
            <person name="Andreopoulos B."/>
            <person name="Baker S.E."/>
            <person name="Barry K."/>
            <person name="Bills G."/>
            <person name="Bluhm B.H."/>
            <person name="Cannon C."/>
            <person name="Castanera R."/>
            <person name="Culley D.E."/>
            <person name="Daum C."/>
            <person name="Ezra D."/>
            <person name="Gonzalez J.B."/>
            <person name="Henrissat B."/>
            <person name="Kuo A."/>
            <person name="Liang C."/>
            <person name="Lipzen A."/>
            <person name="Lutzoni F."/>
            <person name="Magnuson J."/>
            <person name="Mondo S."/>
            <person name="Nolan M."/>
            <person name="Ohm R."/>
            <person name="Pangilinan J."/>
            <person name="Park H.-J.H."/>
            <person name="Ramirez L."/>
            <person name="Alfaro M."/>
            <person name="Sun H."/>
            <person name="Tritt A."/>
            <person name="Yoshinaga Y."/>
            <person name="Zwiers L.-H.L."/>
            <person name="Turgeon B.G."/>
            <person name="Goodwin S.B."/>
            <person name="Spatafora J.W."/>
            <person name="Crous P.W."/>
            <person name="Grigoriev I.V."/>
        </authorList>
    </citation>
    <scope>NUCLEOTIDE SEQUENCE [LARGE SCALE GENOMIC DNA]</scope>
    <source>
        <strain evidence="1 2">CBS 611.86</strain>
    </source>
</reference>
<evidence type="ECO:0000313" key="1">
    <source>
        <dbReference type="EMBL" id="KAF2866888.1"/>
    </source>
</evidence>
<evidence type="ECO:0000313" key="2">
    <source>
        <dbReference type="Proteomes" id="UP000481861"/>
    </source>
</evidence>
<dbReference type="Proteomes" id="UP000481861">
    <property type="component" value="Unassembled WGS sequence"/>
</dbReference>
<accession>A0A7C8I020</accession>
<sequence>MSVCRNLIAWYSRGTHCCCVDAWASRRHGSGRMRRVCELRSVGPWSMRKTCHQCRVW</sequence>
<name>A0A7C8I020_9PLEO</name>
<proteinExistence type="predicted"/>
<protein>
    <submittedName>
        <fullName evidence="1">Uncharacterized protein</fullName>
    </submittedName>
</protein>
<dbReference type="EMBL" id="JAADJZ010000025">
    <property type="protein sequence ID" value="KAF2866888.1"/>
    <property type="molecule type" value="Genomic_DNA"/>
</dbReference>
<comment type="caution">
    <text evidence="1">The sequence shown here is derived from an EMBL/GenBank/DDBJ whole genome shotgun (WGS) entry which is preliminary data.</text>
</comment>
<organism evidence="1 2">
    <name type="scientific">Massariosphaeria phaeospora</name>
    <dbReference type="NCBI Taxonomy" id="100035"/>
    <lineage>
        <taxon>Eukaryota</taxon>
        <taxon>Fungi</taxon>
        <taxon>Dikarya</taxon>
        <taxon>Ascomycota</taxon>
        <taxon>Pezizomycotina</taxon>
        <taxon>Dothideomycetes</taxon>
        <taxon>Pleosporomycetidae</taxon>
        <taxon>Pleosporales</taxon>
        <taxon>Pleosporales incertae sedis</taxon>
        <taxon>Massariosphaeria</taxon>
    </lineage>
</organism>